<dbReference type="Gene3D" id="3.30.70.150">
    <property type="entry name" value="RuBisCO large subunit, N-terminal domain"/>
    <property type="match status" value="1"/>
</dbReference>
<keyword evidence="12" id="KW-0456">Lyase</keyword>
<evidence type="ECO:0000256" key="9">
    <source>
        <dbReference type="ARBA" id="ARBA00023002"/>
    </source>
</evidence>
<evidence type="ECO:0000256" key="4">
    <source>
        <dbReference type="ARBA" id="ARBA00012287"/>
    </source>
</evidence>
<proteinExistence type="inferred from homology"/>
<dbReference type="AlphaFoldDB" id="A0A9Q1JQL8"/>
<dbReference type="InterPro" id="IPR000685">
    <property type="entry name" value="RuBisCO_lsu_C"/>
</dbReference>
<dbReference type="Pfam" id="PF02788">
    <property type="entry name" value="RuBisCO_large_N"/>
    <property type="match status" value="1"/>
</dbReference>
<comment type="catalytic activity">
    <reaction evidence="16">
        <text>D-ribulose 1,5-bisphosphate + O2 = 2-phosphoglycolate + (2R)-3-phosphoglycerate + 2 H(+)</text>
        <dbReference type="Rhea" id="RHEA:36631"/>
        <dbReference type="ChEBI" id="CHEBI:15378"/>
        <dbReference type="ChEBI" id="CHEBI:15379"/>
        <dbReference type="ChEBI" id="CHEBI:57870"/>
        <dbReference type="ChEBI" id="CHEBI:58033"/>
        <dbReference type="ChEBI" id="CHEBI:58272"/>
    </reaction>
</comment>
<evidence type="ECO:0000313" key="20">
    <source>
        <dbReference type="EMBL" id="KAJ8429215.1"/>
    </source>
</evidence>
<comment type="catalytic activity">
    <reaction evidence="17">
        <text>2 (2R)-3-phosphoglycerate + 2 H(+) = D-ribulose 1,5-bisphosphate + CO2 + H2O</text>
        <dbReference type="Rhea" id="RHEA:23124"/>
        <dbReference type="ChEBI" id="CHEBI:15377"/>
        <dbReference type="ChEBI" id="CHEBI:15378"/>
        <dbReference type="ChEBI" id="CHEBI:16526"/>
        <dbReference type="ChEBI" id="CHEBI:57870"/>
        <dbReference type="ChEBI" id="CHEBI:58272"/>
        <dbReference type="EC" id="4.1.1.39"/>
    </reaction>
</comment>
<evidence type="ECO:0000256" key="8">
    <source>
        <dbReference type="ARBA" id="ARBA00022640"/>
    </source>
</evidence>
<dbReference type="InterPro" id="IPR036376">
    <property type="entry name" value="RuBisCO_lsu_C_sf"/>
</dbReference>
<evidence type="ECO:0000256" key="11">
    <source>
        <dbReference type="ARBA" id="ARBA00023238"/>
    </source>
</evidence>
<evidence type="ECO:0000256" key="2">
    <source>
        <dbReference type="ARBA" id="ARBA00004474"/>
    </source>
</evidence>
<dbReference type="GO" id="GO:0004497">
    <property type="term" value="F:monooxygenase activity"/>
    <property type="evidence" value="ECO:0007669"/>
    <property type="project" value="UniProtKB-KW"/>
</dbReference>
<keyword evidence="9" id="KW-0560">Oxidoreductase</keyword>
<evidence type="ECO:0000256" key="6">
    <source>
        <dbReference type="ARBA" id="ARBA00022481"/>
    </source>
</evidence>
<evidence type="ECO:0000313" key="21">
    <source>
        <dbReference type="Proteomes" id="UP001153076"/>
    </source>
</evidence>
<comment type="cofactor">
    <cofactor evidence="1">
        <name>Mg(2+)</name>
        <dbReference type="ChEBI" id="CHEBI:18420"/>
    </cofactor>
</comment>
<feature type="domain" description="Ribulose bisphosphate carboxylase large subunit ferrodoxin-like N-terminal" evidence="19">
    <location>
        <begin position="21"/>
        <end position="61"/>
    </location>
</feature>
<dbReference type="PANTHER" id="PTHR42704">
    <property type="entry name" value="RIBULOSE BISPHOSPHATE CARBOXYLASE"/>
    <property type="match status" value="1"/>
</dbReference>
<reference evidence="20" key="1">
    <citation type="submission" date="2022-04" db="EMBL/GenBank/DDBJ databases">
        <title>Carnegiea gigantea Genome sequencing and assembly v2.</title>
        <authorList>
            <person name="Copetti D."/>
            <person name="Sanderson M.J."/>
            <person name="Burquez A."/>
            <person name="Wojciechowski M.F."/>
        </authorList>
    </citation>
    <scope>NUCLEOTIDE SEQUENCE</scope>
    <source>
        <strain evidence="20">SGP5-SGP5p</strain>
        <tissue evidence="20">Aerial part</tissue>
    </source>
</reference>
<evidence type="ECO:0000256" key="17">
    <source>
        <dbReference type="ARBA" id="ARBA00049469"/>
    </source>
</evidence>
<evidence type="ECO:0000256" key="12">
    <source>
        <dbReference type="ARBA" id="ARBA00023239"/>
    </source>
</evidence>
<dbReference type="EC" id="4.1.1.39" evidence="4"/>
<dbReference type="SUPFAM" id="SSF51649">
    <property type="entry name" value="RuBisCo, C-terminal domain"/>
    <property type="match status" value="1"/>
</dbReference>
<evidence type="ECO:0000256" key="1">
    <source>
        <dbReference type="ARBA" id="ARBA00001946"/>
    </source>
</evidence>
<dbReference type="Pfam" id="PF00016">
    <property type="entry name" value="RuBisCO_large"/>
    <property type="match status" value="1"/>
</dbReference>
<accession>A0A9Q1JQL8</accession>
<name>A0A9Q1JQL8_9CARY</name>
<evidence type="ECO:0000259" key="19">
    <source>
        <dbReference type="Pfam" id="PF02788"/>
    </source>
</evidence>
<dbReference type="EMBL" id="JAKOGI010000922">
    <property type="protein sequence ID" value="KAJ8429215.1"/>
    <property type="molecule type" value="Genomic_DNA"/>
</dbReference>
<dbReference type="SUPFAM" id="SSF54966">
    <property type="entry name" value="RuBisCO, large subunit, small (N-terminal) domain"/>
    <property type="match status" value="1"/>
</dbReference>
<organism evidence="20 21">
    <name type="scientific">Carnegiea gigantea</name>
    <dbReference type="NCBI Taxonomy" id="171969"/>
    <lineage>
        <taxon>Eukaryota</taxon>
        <taxon>Viridiplantae</taxon>
        <taxon>Streptophyta</taxon>
        <taxon>Embryophyta</taxon>
        <taxon>Tracheophyta</taxon>
        <taxon>Spermatophyta</taxon>
        <taxon>Magnoliopsida</taxon>
        <taxon>eudicotyledons</taxon>
        <taxon>Gunneridae</taxon>
        <taxon>Pentapetalae</taxon>
        <taxon>Caryophyllales</taxon>
        <taxon>Cactineae</taxon>
        <taxon>Cactaceae</taxon>
        <taxon>Cactoideae</taxon>
        <taxon>Echinocereeae</taxon>
        <taxon>Carnegiea</taxon>
    </lineage>
</organism>
<evidence type="ECO:0000256" key="10">
    <source>
        <dbReference type="ARBA" id="ARBA00023033"/>
    </source>
</evidence>
<dbReference type="GO" id="GO:0016984">
    <property type="term" value="F:ribulose-bisphosphate carboxylase activity"/>
    <property type="evidence" value="ECO:0007669"/>
    <property type="project" value="UniProtKB-EC"/>
</dbReference>
<dbReference type="Gene3D" id="3.20.20.110">
    <property type="entry name" value="Ribulose bisphosphate carboxylase, large subunit, C-terminal domain"/>
    <property type="match status" value="1"/>
</dbReference>
<keyword evidence="11" id="KW-0601">Photorespiration</keyword>
<evidence type="ECO:0000256" key="7">
    <source>
        <dbReference type="ARBA" id="ARBA00022567"/>
    </source>
</evidence>
<dbReference type="GO" id="GO:0009853">
    <property type="term" value="P:photorespiration"/>
    <property type="evidence" value="ECO:0007669"/>
    <property type="project" value="UniProtKB-KW"/>
</dbReference>
<comment type="function">
    <text evidence="14">RuBisCO catalyzes two reactions: the carboxylation of D-ribulose 1,5-bisphosphate, the primary event in carbon dioxide fixation, as well as the oxidative fragmentation of the pentose substrate in the photorespiration process. Both reactions occur simultaneously and in competition at the same active site.</text>
</comment>
<comment type="caution">
    <text evidence="20">The sequence shown here is derived from an EMBL/GenBank/DDBJ whole genome shotgun (WGS) entry which is preliminary data.</text>
</comment>
<evidence type="ECO:0000256" key="13">
    <source>
        <dbReference type="ARBA" id="ARBA00023300"/>
    </source>
</evidence>
<dbReference type="PANTHER" id="PTHR42704:SF17">
    <property type="entry name" value="RIBULOSE BISPHOSPHATE CARBOXYLASE LARGE CHAIN"/>
    <property type="match status" value="1"/>
</dbReference>
<dbReference type="OrthoDB" id="563909at2759"/>
<feature type="domain" description="Ribulose bisphosphate carboxylase large subunit C-terminal" evidence="18">
    <location>
        <begin position="99"/>
        <end position="225"/>
    </location>
</feature>
<evidence type="ECO:0000256" key="15">
    <source>
        <dbReference type="ARBA" id="ARBA00025888"/>
    </source>
</evidence>
<evidence type="ECO:0000259" key="18">
    <source>
        <dbReference type="Pfam" id="PF00016"/>
    </source>
</evidence>
<gene>
    <name evidence="20" type="ORF">Cgig2_012343</name>
</gene>
<dbReference type="Proteomes" id="UP001153076">
    <property type="component" value="Unassembled WGS sequence"/>
</dbReference>
<evidence type="ECO:0000256" key="5">
    <source>
        <dbReference type="ARBA" id="ARBA00017725"/>
    </source>
</evidence>
<sequence>MNFEIFSVGFNTSVKGYKLIYYTYEYQPYDSDILAPFRVTPQPGVSPGESATVVAAESSTVLIITKDDATTSKQFLEKTINDLQILVAYIKTFQGPPYGILVKRDKLNKYGRPLLGCTIKPKLGLYAINYVQAVYKYLRSRLNFTKHYENANSKPFMFWRDHFLFCAEAVHNAQVEVGEMKGHYLHATIGIRNKMIKGIPIIMDDYIIGGFTVNASLPYYCQDNDPNFNI</sequence>
<keyword evidence="21" id="KW-1185">Reference proteome</keyword>
<comment type="similarity">
    <text evidence="3">Belongs to the RuBisCO large chain family. Type I subfamily.</text>
</comment>
<dbReference type="GO" id="GO:0009507">
    <property type="term" value="C:chloroplast"/>
    <property type="evidence" value="ECO:0007669"/>
    <property type="project" value="UniProtKB-SubCell"/>
</dbReference>
<protein>
    <recommendedName>
        <fullName evidence="5">Ribulose bisphosphate carboxylase large chain</fullName>
        <ecNumber evidence="4">4.1.1.39</ecNumber>
    </recommendedName>
</protein>
<dbReference type="InterPro" id="IPR036422">
    <property type="entry name" value="RuBisCO_lsu_N_sf"/>
</dbReference>
<dbReference type="InterPro" id="IPR017443">
    <property type="entry name" value="RuBisCO_lsu_fd_N"/>
</dbReference>
<evidence type="ECO:0000256" key="16">
    <source>
        <dbReference type="ARBA" id="ARBA00048059"/>
    </source>
</evidence>
<keyword evidence="6" id="KW-0488">Methylation</keyword>
<evidence type="ECO:0000256" key="3">
    <source>
        <dbReference type="ARBA" id="ARBA00006204"/>
    </source>
</evidence>
<keyword evidence="8" id="KW-0934">Plastid</keyword>
<evidence type="ECO:0000256" key="14">
    <source>
        <dbReference type="ARBA" id="ARBA00025664"/>
    </source>
</evidence>
<dbReference type="GO" id="GO:0019253">
    <property type="term" value="P:reductive pentose-phosphate cycle"/>
    <property type="evidence" value="ECO:0007669"/>
    <property type="project" value="UniProtKB-KW"/>
</dbReference>
<comment type="subunit">
    <text evidence="15">Heterohexadecamer of 8 large chains and 8 small chains; disulfide-linked. The disulfide link is formed within the large subunit homodimers.</text>
</comment>
<comment type="subcellular location">
    <subcellularLocation>
        <location evidence="2">Plastid</location>
    </subcellularLocation>
</comment>
<keyword evidence="10" id="KW-0503">Monooxygenase</keyword>
<dbReference type="GO" id="GO:0000287">
    <property type="term" value="F:magnesium ion binding"/>
    <property type="evidence" value="ECO:0007669"/>
    <property type="project" value="InterPro"/>
</dbReference>
<dbReference type="InterPro" id="IPR033966">
    <property type="entry name" value="RuBisCO"/>
</dbReference>
<keyword evidence="7" id="KW-0113">Calvin cycle</keyword>
<keyword evidence="13" id="KW-0120">Carbon dioxide fixation</keyword>